<dbReference type="Proteomes" id="UP000620104">
    <property type="component" value="Unassembled WGS sequence"/>
</dbReference>
<evidence type="ECO:0000313" key="7">
    <source>
        <dbReference type="EMBL" id="GHJ85063.1"/>
    </source>
</evidence>
<dbReference type="PROSITE" id="PS00092">
    <property type="entry name" value="N6_MTASE"/>
    <property type="match status" value="1"/>
</dbReference>
<gene>
    <name evidence="7" type="ORF">NliqN6_1465</name>
</gene>
<proteinExistence type="inferred from homology"/>
<protein>
    <recommendedName>
        <fullName evidence="1">mRNA m(6)A methyltransferase</fullName>
        <ecNumber evidence="1">2.1.1.348</ecNumber>
    </recommendedName>
</protein>
<keyword evidence="3" id="KW-0808">Transferase</keyword>
<dbReference type="InterPro" id="IPR029063">
    <property type="entry name" value="SAM-dependent_MTases_sf"/>
</dbReference>
<keyword evidence="8" id="KW-1185">Reference proteome</keyword>
<dbReference type="GO" id="GO:0036396">
    <property type="term" value="C:RNA N6-methyladenosine methyltransferase complex"/>
    <property type="evidence" value="ECO:0007669"/>
    <property type="project" value="TreeGrafter"/>
</dbReference>
<reference evidence="7" key="1">
    <citation type="submission" date="2020-07" db="EMBL/GenBank/DDBJ databases">
        <title>Draft Genome Sequence of a Deep-Sea Yeast, Naganishia (Cryptococcus) liquefaciens strain N6.</title>
        <authorList>
            <person name="Han Y.W."/>
            <person name="Kajitani R."/>
            <person name="Morimoto H."/>
            <person name="Parhat M."/>
            <person name="Tsubouchi H."/>
            <person name="Bakenova O."/>
            <person name="Ogata M."/>
            <person name="Argunhan B."/>
            <person name="Aoki R."/>
            <person name="Kajiwara S."/>
            <person name="Itoh T."/>
            <person name="Iwasaki H."/>
        </authorList>
    </citation>
    <scope>NUCLEOTIDE SEQUENCE</scope>
    <source>
        <strain evidence="7">N6</strain>
    </source>
</reference>
<evidence type="ECO:0000256" key="6">
    <source>
        <dbReference type="PROSITE-ProRule" id="PRU00489"/>
    </source>
</evidence>
<dbReference type="OrthoDB" id="10262526at2759"/>
<keyword evidence="2" id="KW-0489">Methyltransferase</keyword>
<evidence type="ECO:0000256" key="4">
    <source>
        <dbReference type="ARBA" id="ARBA00022691"/>
    </source>
</evidence>
<name>A0A8H3TQ20_9TREE</name>
<accession>A0A8H3TQ20</accession>
<evidence type="ECO:0000256" key="3">
    <source>
        <dbReference type="ARBA" id="ARBA00022679"/>
    </source>
</evidence>
<dbReference type="GO" id="GO:0001734">
    <property type="term" value="F:mRNA m(6)A methyltransferase activity"/>
    <property type="evidence" value="ECO:0007669"/>
    <property type="project" value="UniProtKB-EC"/>
</dbReference>
<comment type="similarity">
    <text evidence="6">Belongs to the MT-A70-like family.</text>
</comment>
<evidence type="ECO:0000313" key="8">
    <source>
        <dbReference type="Proteomes" id="UP000620104"/>
    </source>
</evidence>
<comment type="caution">
    <text evidence="7">The sequence shown here is derived from an EMBL/GenBank/DDBJ whole genome shotgun (WGS) entry which is preliminary data.</text>
</comment>
<dbReference type="GO" id="GO:0032259">
    <property type="term" value="P:methylation"/>
    <property type="evidence" value="ECO:0007669"/>
    <property type="project" value="UniProtKB-KW"/>
</dbReference>
<dbReference type="PANTHER" id="PTHR12829">
    <property type="entry name" value="N6-ADENOSINE-METHYLTRANSFERASE"/>
    <property type="match status" value="1"/>
</dbReference>
<comment type="catalytic activity">
    <reaction evidence="5">
        <text>an adenosine in mRNA + S-adenosyl-L-methionine = an N(6)-methyladenosine in mRNA + S-adenosyl-L-homocysteine + H(+)</text>
        <dbReference type="Rhea" id="RHEA:55584"/>
        <dbReference type="Rhea" id="RHEA-COMP:12414"/>
        <dbReference type="Rhea" id="RHEA-COMP:12417"/>
        <dbReference type="ChEBI" id="CHEBI:15378"/>
        <dbReference type="ChEBI" id="CHEBI:57856"/>
        <dbReference type="ChEBI" id="CHEBI:59789"/>
        <dbReference type="ChEBI" id="CHEBI:74411"/>
        <dbReference type="ChEBI" id="CHEBI:74449"/>
        <dbReference type="EC" id="2.1.1.348"/>
    </reaction>
</comment>
<dbReference type="InterPro" id="IPR002052">
    <property type="entry name" value="DNA_methylase_N6_adenine_CS"/>
</dbReference>
<keyword evidence="4" id="KW-0949">S-adenosyl-L-methionine</keyword>
<dbReference type="GO" id="GO:0003676">
    <property type="term" value="F:nucleic acid binding"/>
    <property type="evidence" value="ECO:0007669"/>
    <property type="project" value="InterPro"/>
</dbReference>
<dbReference type="PROSITE" id="PS51143">
    <property type="entry name" value="MT_A70"/>
    <property type="match status" value="1"/>
</dbReference>
<dbReference type="InterPro" id="IPR007757">
    <property type="entry name" value="MT-A70-like"/>
</dbReference>
<dbReference type="EC" id="2.1.1.348" evidence="1"/>
<evidence type="ECO:0000256" key="5">
    <source>
        <dbReference type="ARBA" id="ARBA00048957"/>
    </source>
</evidence>
<dbReference type="PANTHER" id="PTHR12829:SF7">
    <property type="entry name" value="N6-ADENOSINE-METHYLTRANSFERASE CATALYTIC SUBUNIT"/>
    <property type="match status" value="1"/>
</dbReference>
<dbReference type="SUPFAM" id="SSF53335">
    <property type="entry name" value="S-adenosyl-L-methionine-dependent methyltransferases"/>
    <property type="match status" value="1"/>
</dbReference>
<dbReference type="EMBL" id="BLZA01000010">
    <property type="protein sequence ID" value="GHJ85063.1"/>
    <property type="molecule type" value="Genomic_DNA"/>
</dbReference>
<dbReference type="AlphaFoldDB" id="A0A8H3TQ20"/>
<dbReference type="Pfam" id="PF05063">
    <property type="entry name" value="MT-A70"/>
    <property type="match status" value="1"/>
</dbReference>
<evidence type="ECO:0000256" key="1">
    <source>
        <dbReference type="ARBA" id="ARBA00012160"/>
    </source>
</evidence>
<organism evidence="7 8">
    <name type="scientific">Naganishia liquefaciens</name>
    <dbReference type="NCBI Taxonomy" id="104408"/>
    <lineage>
        <taxon>Eukaryota</taxon>
        <taxon>Fungi</taxon>
        <taxon>Dikarya</taxon>
        <taxon>Basidiomycota</taxon>
        <taxon>Agaricomycotina</taxon>
        <taxon>Tremellomycetes</taxon>
        <taxon>Filobasidiales</taxon>
        <taxon>Filobasidiaceae</taxon>
        <taxon>Naganishia</taxon>
    </lineage>
</organism>
<dbReference type="GO" id="GO:0005634">
    <property type="term" value="C:nucleus"/>
    <property type="evidence" value="ECO:0007669"/>
    <property type="project" value="TreeGrafter"/>
</dbReference>
<evidence type="ECO:0000256" key="2">
    <source>
        <dbReference type="ARBA" id="ARBA00022603"/>
    </source>
</evidence>
<sequence>MSRVSSPKNRLDDDEIARLSQDESSRWKMLALASIPDDPPVYEPVCPDTTLKACRAVRTDCPYPHFEPIIRPWTDVSLGQCSYLNMCYGEPLFTQNPSLVNANQSRSAPTPRPSTSLNSAQKQCRYIHYRLVPPASVEAFAAMQDKERSMVPRLDEETKRRILGIESSNGAEETGCQAAQWLNMDARDMDTAVLGSFDMILADPPWDIHMTLPYGTLSDDDLRSLPIPSLQPTWGLLALWVTGRAMELARELFKTWGYRRIDEIVWVKVGQLGGLVRTGRTGHWLNHTCEHLLIALKLPPEHEFPNRSAPIPWETDKRLDYLKRGVDGDVVIAEGRETSRKPDEFYGILERMAPSGRKLEIFGRKHNIRKGWLTIGNQLGDSRIIDEELKRRIDGRNAAGS</sequence>